<evidence type="ECO:0000259" key="4">
    <source>
        <dbReference type="Pfam" id="PF00535"/>
    </source>
</evidence>
<dbReference type="PANTHER" id="PTHR43398">
    <property type="entry name" value="DOLICHOL-PHOSPHATE MANNOSYLTRANSFERASE SUBUNIT 1"/>
    <property type="match status" value="1"/>
</dbReference>
<keyword evidence="3 6" id="KW-0808">Transferase</keyword>
<dbReference type="RefSeq" id="WP_094451016.1">
    <property type="nucleotide sequence ID" value="NZ_NMVI01000018.1"/>
</dbReference>
<dbReference type="InterPro" id="IPR001173">
    <property type="entry name" value="Glyco_trans_2-like"/>
</dbReference>
<dbReference type="Gene3D" id="3.90.550.10">
    <property type="entry name" value="Spore Coat Polysaccharide Biosynthesis Protein SpsA, Chain A"/>
    <property type="match status" value="1"/>
</dbReference>
<dbReference type="EMBL" id="NMVJ01000006">
    <property type="protein sequence ID" value="OYN91117.1"/>
    <property type="molecule type" value="Genomic_DNA"/>
</dbReference>
<gene>
    <name evidence="6" type="ORF">CGZ91_06560</name>
    <name evidence="5" type="ORF">CGZ92_08855</name>
</gene>
<dbReference type="GO" id="GO:0009247">
    <property type="term" value="P:glycolipid biosynthetic process"/>
    <property type="evidence" value="ECO:0007669"/>
    <property type="project" value="TreeGrafter"/>
</dbReference>
<evidence type="ECO:0000313" key="8">
    <source>
        <dbReference type="Proteomes" id="UP000216533"/>
    </source>
</evidence>
<dbReference type="EMBL" id="NMVI01000018">
    <property type="protein sequence ID" value="OYN86448.1"/>
    <property type="molecule type" value="Genomic_DNA"/>
</dbReference>
<organism evidence="6 7">
    <name type="scientific">Parenemella sanctibonifatiensis</name>
    <dbReference type="NCBI Taxonomy" id="2016505"/>
    <lineage>
        <taxon>Bacteria</taxon>
        <taxon>Bacillati</taxon>
        <taxon>Actinomycetota</taxon>
        <taxon>Actinomycetes</taxon>
        <taxon>Propionibacteriales</taxon>
        <taxon>Propionibacteriaceae</taxon>
        <taxon>Parenemella</taxon>
    </lineage>
</organism>
<dbReference type="AlphaFoldDB" id="A0A255EHX2"/>
<accession>A0A255EHX2</accession>
<dbReference type="CDD" id="cd06442">
    <property type="entry name" value="DPM1_like"/>
    <property type="match status" value="1"/>
</dbReference>
<name>A0A255EHX2_9ACTN</name>
<evidence type="ECO:0000256" key="2">
    <source>
        <dbReference type="ARBA" id="ARBA00022676"/>
    </source>
</evidence>
<keyword evidence="2 6" id="KW-0328">Glycosyltransferase</keyword>
<dbReference type="Proteomes" id="UP000216300">
    <property type="component" value="Unassembled WGS sequence"/>
</dbReference>
<feature type="domain" description="Glycosyltransferase 2-like" evidence="4">
    <location>
        <begin position="15"/>
        <end position="174"/>
    </location>
</feature>
<evidence type="ECO:0000313" key="6">
    <source>
        <dbReference type="EMBL" id="OYN91117.1"/>
    </source>
</evidence>
<evidence type="ECO:0000256" key="1">
    <source>
        <dbReference type="ARBA" id="ARBA00006739"/>
    </source>
</evidence>
<dbReference type="Proteomes" id="UP000216533">
    <property type="component" value="Unassembled WGS sequence"/>
</dbReference>
<comment type="caution">
    <text evidence="6">The sequence shown here is derived from an EMBL/GenBank/DDBJ whole genome shotgun (WGS) entry which is preliminary data.</text>
</comment>
<evidence type="ECO:0000313" key="7">
    <source>
        <dbReference type="Proteomes" id="UP000216300"/>
    </source>
</evidence>
<reference evidence="7 8" key="1">
    <citation type="submission" date="2017-07" db="EMBL/GenBank/DDBJ databases">
        <title>Draft whole genome sequences of clinical Proprionibacteriaceae strains.</title>
        <authorList>
            <person name="Bernier A.-M."/>
            <person name="Bernard K."/>
            <person name="Domingo M.-C."/>
        </authorList>
    </citation>
    <scope>NUCLEOTIDE SEQUENCE [LARGE SCALE GENOMIC DNA]</scope>
    <source>
        <strain evidence="6 7">NML 150081</strain>
        <strain evidence="5 8">NML 160184</strain>
    </source>
</reference>
<dbReference type="InterPro" id="IPR029044">
    <property type="entry name" value="Nucleotide-diphossugar_trans"/>
</dbReference>
<sequence>MADPTGTADTEKVLVIIPTYNELENIEPIVSRVRAAVPQAHVLVADDNSPDGTGELADKMAAEDDHVHVKHRPGKQGLGAAYVDGFHWGLDNGFTVLVECDADGSHQPEQLPLLLAALRRADMVKGSRWVKGGSVVNWPKYREFISRGGSLWTRVWLGIDIKDPTGGYNAFKAGTLEAIDIDAIASAGYCFQVDLTWRTIQAGLKVVEVPIEFIERERGNSKMSNKIVVEAAFRVAGWGAKHRFNQGKELAGKAVSAIANRLGGGQTAHA</sequence>
<dbReference type="PANTHER" id="PTHR43398:SF1">
    <property type="entry name" value="DOLICHOL-PHOSPHATE MANNOSYLTRANSFERASE SUBUNIT 1"/>
    <property type="match status" value="1"/>
</dbReference>
<accession>A0A255E4E9</accession>
<dbReference type="OrthoDB" id="9810303at2"/>
<dbReference type="InterPro" id="IPR039528">
    <property type="entry name" value="DPM1-like"/>
</dbReference>
<comment type="similarity">
    <text evidence="1">Belongs to the glycosyltransferase 2 family.</text>
</comment>
<dbReference type="SUPFAM" id="SSF53448">
    <property type="entry name" value="Nucleotide-diphospho-sugar transferases"/>
    <property type="match status" value="1"/>
</dbReference>
<dbReference type="Pfam" id="PF00535">
    <property type="entry name" value="Glycos_transf_2"/>
    <property type="match status" value="1"/>
</dbReference>
<keyword evidence="7" id="KW-1185">Reference proteome</keyword>
<proteinExistence type="inferred from homology"/>
<dbReference type="GO" id="GO:0004582">
    <property type="term" value="F:dolichyl-phosphate beta-D-mannosyltransferase activity"/>
    <property type="evidence" value="ECO:0007669"/>
    <property type="project" value="InterPro"/>
</dbReference>
<evidence type="ECO:0000256" key="3">
    <source>
        <dbReference type="ARBA" id="ARBA00022679"/>
    </source>
</evidence>
<dbReference type="GO" id="GO:0016020">
    <property type="term" value="C:membrane"/>
    <property type="evidence" value="ECO:0007669"/>
    <property type="project" value="GOC"/>
</dbReference>
<evidence type="ECO:0000313" key="5">
    <source>
        <dbReference type="EMBL" id="OYN86448.1"/>
    </source>
</evidence>
<protein>
    <submittedName>
        <fullName evidence="6">Dolichol-phosphate mannosyltransferase</fullName>
    </submittedName>
</protein>
<dbReference type="FunFam" id="3.90.550.10:FF:000122">
    <property type="entry name" value="Dolichol-phosphate mannosyltransferase subunit 1"/>
    <property type="match status" value="1"/>
</dbReference>